<reference evidence="1" key="1">
    <citation type="submission" date="2019-09" db="EMBL/GenBank/DDBJ databases">
        <title>Comparative genomic analysis of Lactobacillus helveticus.</title>
        <authorList>
            <person name="Zhang H."/>
            <person name="Chen Y."/>
            <person name="Zhong Z."/>
        </authorList>
    </citation>
    <scope>NUCLEOTIDE SEQUENCE</scope>
    <source>
        <strain evidence="1">IMAU30003</strain>
    </source>
</reference>
<dbReference type="Gene3D" id="3.75.10.10">
    <property type="entry name" value="L-arginine/glycine Amidinotransferase, Chain A"/>
    <property type="match status" value="1"/>
</dbReference>
<sequence length="55" mass="6779">METVLKHHPDFKNANIPIWRDRYTHGRLEGGDELILNNHVFSNRYFSKNFRWRNH</sequence>
<evidence type="ECO:0000313" key="2">
    <source>
        <dbReference type="Proteomes" id="UP000651333"/>
    </source>
</evidence>
<comment type="caution">
    <text evidence="1">The sequence shown here is derived from an EMBL/GenBank/DDBJ whole genome shotgun (WGS) entry which is preliminary data.</text>
</comment>
<dbReference type="SUPFAM" id="SSF55909">
    <property type="entry name" value="Pentein"/>
    <property type="match status" value="1"/>
</dbReference>
<proteinExistence type="predicted"/>
<name>A0A9Q5C1B4_LACHE</name>
<organism evidence="1 2">
    <name type="scientific">Lactobacillus helveticus</name>
    <name type="common">Lactobacillus suntoryeus</name>
    <dbReference type="NCBI Taxonomy" id="1587"/>
    <lineage>
        <taxon>Bacteria</taxon>
        <taxon>Bacillati</taxon>
        <taxon>Bacillota</taxon>
        <taxon>Bacilli</taxon>
        <taxon>Lactobacillales</taxon>
        <taxon>Lactobacillaceae</taxon>
        <taxon>Lactobacillus</taxon>
    </lineage>
</organism>
<dbReference type="AlphaFoldDB" id="A0A9Q5C1B4"/>
<gene>
    <name evidence="1" type="ORF">IMAU30003_00927</name>
</gene>
<dbReference type="Pfam" id="PF02274">
    <property type="entry name" value="ADI"/>
    <property type="match status" value="1"/>
</dbReference>
<dbReference type="Proteomes" id="UP000651333">
    <property type="component" value="Unassembled WGS sequence"/>
</dbReference>
<evidence type="ECO:0000313" key="1">
    <source>
        <dbReference type="EMBL" id="NRO34688.1"/>
    </source>
</evidence>
<protein>
    <submittedName>
        <fullName evidence="1">Arginine deiminase</fullName>
    </submittedName>
</protein>
<dbReference type="EMBL" id="WCHB01000024">
    <property type="protein sequence ID" value="NRO34688.1"/>
    <property type="molecule type" value="Genomic_DNA"/>
</dbReference>
<accession>A0A9Q5C1B4</accession>